<dbReference type="Proteomes" id="UP001209878">
    <property type="component" value="Unassembled WGS sequence"/>
</dbReference>
<dbReference type="AlphaFoldDB" id="A0AAD9NZC5"/>
<sequence length="78" mass="8716">MQWLRGRASDSQLREPGFESCAAVLKPWASLFTLHCSSSLSCINEYLAIDSGGYVYEQPSRINCSIWLDASQRSRDGV</sequence>
<keyword evidence="2" id="KW-1185">Reference proteome</keyword>
<evidence type="ECO:0000313" key="1">
    <source>
        <dbReference type="EMBL" id="KAK2185230.1"/>
    </source>
</evidence>
<accession>A0AAD9NZC5</accession>
<comment type="caution">
    <text evidence="1">The sequence shown here is derived from an EMBL/GenBank/DDBJ whole genome shotgun (WGS) entry which is preliminary data.</text>
</comment>
<proteinExistence type="predicted"/>
<organism evidence="1 2">
    <name type="scientific">Ridgeia piscesae</name>
    <name type="common">Tubeworm</name>
    <dbReference type="NCBI Taxonomy" id="27915"/>
    <lineage>
        <taxon>Eukaryota</taxon>
        <taxon>Metazoa</taxon>
        <taxon>Spiralia</taxon>
        <taxon>Lophotrochozoa</taxon>
        <taxon>Annelida</taxon>
        <taxon>Polychaeta</taxon>
        <taxon>Sedentaria</taxon>
        <taxon>Canalipalpata</taxon>
        <taxon>Sabellida</taxon>
        <taxon>Siboglinidae</taxon>
        <taxon>Ridgeia</taxon>
    </lineage>
</organism>
<evidence type="ECO:0000313" key="2">
    <source>
        <dbReference type="Proteomes" id="UP001209878"/>
    </source>
</evidence>
<name>A0AAD9NZC5_RIDPI</name>
<reference evidence="1" key="1">
    <citation type="journal article" date="2023" name="Mol. Biol. Evol.">
        <title>Third-Generation Sequencing Reveals the Adaptive Role of the Epigenome in Three Deep-Sea Polychaetes.</title>
        <authorList>
            <person name="Perez M."/>
            <person name="Aroh O."/>
            <person name="Sun Y."/>
            <person name="Lan Y."/>
            <person name="Juniper S.K."/>
            <person name="Young C.R."/>
            <person name="Angers B."/>
            <person name="Qian P.Y."/>
        </authorList>
    </citation>
    <scope>NUCLEOTIDE SEQUENCE</scope>
    <source>
        <strain evidence="1">R07B-5</strain>
    </source>
</reference>
<gene>
    <name evidence="1" type="ORF">NP493_241g01027</name>
</gene>
<protein>
    <submittedName>
        <fullName evidence="1">Uncharacterized protein</fullName>
    </submittedName>
</protein>
<dbReference type="EMBL" id="JAODUO010000241">
    <property type="protein sequence ID" value="KAK2185230.1"/>
    <property type="molecule type" value="Genomic_DNA"/>
</dbReference>